<dbReference type="EMBL" id="CM055744">
    <property type="protein sequence ID" value="KAJ7998941.1"/>
    <property type="molecule type" value="Genomic_DNA"/>
</dbReference>
<comment type="caution">
    <text evidence="1">The sequence shown here is derived from an EMBL/GenBank/DDBJ whole genome shotgun (WGS) entry which is preliminary data.</text>
</comment>
<evidence type="ECO:0000313" key="2">
    <source>
        <dbReference type="Proteomes" id="UP001157502"/>
    </source>
</evidence>
<evidence type="ECO:0000313" key="1">
    <source>
        <dbReference type="EMBL" id="KAJ7998941.1"/>
    </source>
</evidence>
<keyword evidence="2" id="KW-1185">Reference proteome</keyword>
<protein>
    <submittedName>
        <fullName evidence="1">Uncharacterized protein</fullName>
    </submittedName>
</protein>
<sequence>MTEYKLKESRRDGEKAAGYQRRLEAKRQQRATERDSRQRSPMSYKPSSISHRDTVCFSVWHPESVVELQARLGSIQFPRGSSIGPGTGRERAPSPEVINGRKMAAAPA</sequence>
<proteinExistence type="predicted"/>
<gene>
    <name evidence="1" type="ORF">DPEC_G00210210</name>
</gene>
<accession>A0ACC2G5V8</accession>
<name>A0ACC2G5V8_DALPE</name>
<organism evidence="1 2">
    <name type="scientific">Dallia pectoralis</name>
    <name type="common">Alaska blackfish</name>
    <dbReference type="NCBI Taxonomy" id="75939"/>
    <lineage>
        <taxon>Eukaryota</taxon>
        <taxon>Metazoa</taxon>
        <taxon>Chordata</taxon>
        <taxon>Craniata</taxon>
        <taxon>Vertebrata</taxon>
        <taxon>Euteleostomi</taxon>
        <taxon>Actinopterygii</taxon>
        <taxon>Neopterygii</taxon>
        <taxon>Teleostei</taxon>
        <taxon>Protacanthopterygii</taxon>
        <taxon>Esociformes</taxon>
        <taxon>Umbridae</taxon>
        <taxon>Dallia</taxon>
    </lineage>
</organism>
<dbReference type="Proteomes" id="UP001157502">
    <property type="component" value="Chromosome 17"/>
</dbReference>
<reference evidence="1" key="1">
    <citation type="submission" date="2021-05" db="EMBL/GenBank/DDBJ databases">
        <authorList>
            <person name="Pan Q."/>
            <person name="Jouanno E."/>
            <person name="Zahm M."/>
            <person name="Klopp C."/>
            <person name="Cabau C."/>
            <person name="Louis A."/>
            <person name="Berthelot C."/>
            <person name="Parey E."/>
            <person name="Roest Crollius H."/>
            <person name="Montfort J."/>
            <person name="Robinson-Rechavi M."/>
            <person name="Bouchez O."/>
            <person name="Lampietro C."/>
            <person name="Lopez Roques C."/>
            <person name="Donnadieu C."/>
            <person name="Postlethwait J."/>
            <person name="Bobe J."/>
            <person name="Dillon D."/>
            <person name="Chandos A."/>
            <person name="von Hippel F."/>
            <person name="Guiguen Y."/>
        </authorList>
    </citation>
    <scope>NUCLEOTIDE SEQUENCE</scope>
    <source>
        <strain evidence="1">YG-Jan2019</strain>
    </source>
</reference>